<protein>
    <submittedName>
        <fullName evidence="1">Uncharacterized protein</fullName>
    </submittedName>
</protein>
<name>A0A6C0E250_9ZZZZ</name>
<reference evidence="1" key="1">
    <citation type="journal article" date="2020" name="Nature">
        <title>Giant virus diversity and host interactions through global metagenomics.</title>
        <authorList>
            <person name="Schulz F."/>
            <person name="Roux S."/>
            <person name="Paez-Espino D."/>
            <person name="Jungbluth S."/>
            <person name="Walsh D.A."/>
            <person name="Denef V.J."/>
            <person name="McMahon K.D."/>
            <person name="Konstantinidis K.T."/>
            <person name="Eloe-Fadrosh E.A."/>
            <person name="Kyrpides N.C."/>
            <person name="Woyke T."/>
        </authorList>
    </citation>
    <scope>NUCLEOTIDE SEQUENCE</scope>
    <source>
        <strain evidence="1">GVMAG-M-3300023179-111</strain>
    </source>
</reference>
<dbReference type="EMBL" id="MN739714">
    <property type="protein sequence ID" value="QHT22603.1"/>
    <property type="molecule type" value="Genomic_DNA"/>
</dbReference>
<evidence type="ECO:0000313" key="1">
    <source>
        <dbReference type="EMBL" id="QHT22603.1"/>
    </source>
</evidence>
<dbReference type="AlphaFoldDB" id="A0A6C0E250"/>
<accession>A0A6C0E250</accession>
<organism evidence="1">
    <name type="scientific">viral metagenome</name>
    <dbReference type="NCBI Taxonomy" id="1070528"/>
    <lineage>
        <taxon>unclassified sequences</taxon>
        <taxon>metagenomes</taxon>
        <taxon>organismal metagenomes</taxon>
    </lineage>
</organism>
<proteinExistence type="predicted"/>
<sequence>MDYNLYLKKSFNFIFDKDFFILNFKRKKKRNPLLIMK</sequence>